<dbReference type="Proteomes" id="UP001449657">
    <property type="component" value="Chromosome"/>
</dbReference>
<dbReference type="InterPro" id="IPR001466">
    <property type="entry name" value="Beta-lactam-related"/>
</dbReference>
<organism evidence="3 4">
    <name type="scientific">Chitinophaga caseinilytica</name>
    <dbReference type="NCBI Taxonomy" id="2267521"/>
    <lineage>
        <taxon>Bacteria</taxon>
        <taxon>Pseudomonadati</taxon>
        <taxon>Bacteroidota</taxon>
        <taxon>Chitinophagia</taxon>
        <taxon>Chitinophagales</taxon>
        <taxon>Chitinophagaceae</taxon>
        <taxon>Chitinophaga</taxon>
    </lineage>
</organism>
<evidence type="ECO:0000259" key="2">
    <source>
        <dbReference type="Pfam" id="PF00144"/>
    </source>
</evidence>
<protein>
    <submittedName>
        <fullName evidence="3">Serine hydrolase</fullName>
    </submittedName>
</protein>
<keyword evidence="1" id="KW-0732">Signal</keyword>
<keyword evidence="4" id="KW-1185">Reference proteome</keyword>
<dbReference type="EMBL" id="CP150096">
    <property type="protein sequence ID" value="WZN44459.1"/>
    <property type="molecule type" value="Genomic_DNA"/>
</dbReference>
<dbReference type="Pfam" id="PF13715">
    <property type="entry name" value="CarbopepD_reg_2"/>
    <property type="match status" value="1"/>
</dbReference>
<accession>A0ABZ2YYB8</accession>
<proteinExistence type="predicted"/>
<sequence>MQPFIRFILFSLLFPAASSMAQQPLTIHGQVVNARSGEPLPGSSVRIPTLGIHTLTNDQGLFVLKLPSKQAADSCVVSHVGYGTRRFRIDRDATGRYPLTEQSLSLAAFQVNSISPRSLIEKAVQHIPANYLSKPHVLHGFYRLTSRKGGDYFHLSEAAFDCWHPDGSGRQRKLRLLKARMEKDVTPFNGSDNIIIGMQPGNILEFDFPANISEHPVLGRKGLTEHQFSFAGTTTVQGRPAWKINFDQRSDLRKSRYKGAVYIDTTSNAFVLLESYLSPKGIRYWEAASAGQRALMQLLNIHEKMLQDTLTIAYQPAGDKFTLASAKSTSRLRLYSPRLRFDFQALSRVDFVITGIDTTPSLPFSEAGVLARQSFIERHSAIDTTDFWKDYNYLLPDFNTDSVAMAIRSRQSTVWLRKELETRLRKMPRDPLLRIDSVLTFYHTKGMFHGVAAVQRNGAPYYAKAFGMANRERNIPNDTATVFRIGSVSKQFTAMLIMLLREEGKLTLEDTAGKFLPGFAHGAVTIEQLLTHRSGIPDYSSSAAYLPEILSGPIPVADIVRRFCQDSLWFSPGSQFRYSNSGYAVLAAIAEKAAGMPFEQALDSKIFSRLDMRHTRYGTAPDSGRIAKGYEGPQPELTYPAANMPGCGGIWSSAPDLRKWEAALVSCRLLPCDRIDSMLLPRSDYADWHAGYGYGWMTDRMLFNASRRHTLQYHPGTDAGFYSMEVRQPDRGITITLLCNNGDFPRFDITDLLLDILN</sequence>
<dbReference type="SUPFAM" id="SSF49464">
    <property type="entry name" value="Carboxypeptidase regulatory domain-like"/>
    <property type="match status" value="1"/>
</dbReference>
<feature type="chain" id="PRO_5045585585" evidence="1">
    <location>
        <begin position="22"/>
        <end position="758"/>
    </location>
</feature>
<dbReference type="GO" id="GO:0016787">
    <property type="term" value="F:hydrolase activity"/>
    <property type="evidence" value="ECO:0007669"/>
    <property type="project" value="UniProtKB-KW"/>
</dbReference>
<dbReference type="RefSeq" id="WP_341839240.1">
    <property type="nucleotide sequence ID" value="NZ_CP149792.1"/>
</dbReference>
<dbReference type="PANTHER" id="PTHR46825:SF9">
    <property type="entry name" value="BETA-LACTAMASE-RELATED DOMAIN-CONTAINING PROTEIN"/>
    <property type="match status" value="1"/>
</dbReference>
<dbReference type="InterPro" id="IPR050491">
    <property type="entry name" value="AmpC-like"/>
</dbReference>
<evidence type="ECO:0000313" key="3">
    <source>
        <dbReference type="EMBL" id="WZN44459.1"/>
    </source>
</evidence>
<gene>
    <name evidence="3" type="ORF">WJU22_16310</name>
</gene>
<evidence type="ECO:0000256" key="1">
    <source>
        <dbReference type="SAM" id="SignalP"/>
    </source>
</evidence>
<dbReference type="Pfam" id="PF00144">
    <property type="entry name" value="Beta-lactamase"/>
    <property type="match status" value="1"/>
</dbReference>
<keyword evidence="3" id="KW-0378">Hydrolase</keyword>
<evidence type="ECO:0000313" key="4">
    <source>
        <dbReference type="Proteomes" id="UP001449657"/>
    </source>
</evidence>
<dbReference type="SUPFAM" id="SSF56601">
    <property type="entry name" value="beta-lactamase/transpeptidase-like"/>
    <property type="match status" value="1"/>
</dbReference>
<feature type="domain" description="Beta-lactamase-related" evidence="2">
    <location>
        <begin position="449"/>
        <end position="748"/>
    </location>
</feature>
<feature type="signal peptide" evidence="1">
    <location>
        <begin position="1"/>
        <end position="21"/>
    </location>
</feature>
<dbReference type="Gene3D" id="3.40.710.10">
    <property type="entry name" value="DD-peptidase/beta-lactamase superfamily"/>
    <property type="match status" value="1"/>
</dbReference>
<dbReference type="InterPro" id="IPR008969">
    <property type="entry name" value="CarboxyPept-like_regulatory"/>
</dbReference>
<dbReference type="InterPro" id="IPR012338">
    <property type="entry name" value="Beta-lactam/transpept-like"/>
</dbReference>
<name>A0ABZ2YYB8_9BACT</name>
<dbReference type="PANTHER" id="PTHR46825">
    <property type="entry name" value="D-ALANYL-D-ALANINE-CARBOXYPEPTIDASE/ENDOPEPTIDASE AMPH"/>
    <property type="match status" value="1"/>
</dbReference>
<reference evidence="3 4" key="1">
    <citation type="submission" date="2024-03" db="EMBL/GenBank/DDBJ databases">
        <title>Chitinophaga caseinilytica sp. nov., a casein hydrolysing bacterium isolated from forest soil.</title>
        <authorList>
            <person name="Lee D.S."/>
            <person name="Han D.M."/>
            <person name="Baek J.H."/>
            <person name="Choi D.G."/>
            <person name="Jeon J.H."/>
            <person name="Jeon C.O."/>
        </authorList>
    </citation>
    <scope>NUCLEOTIDE SEQUENCE [LARGE SCALE GENOMIC DNA]</scope>
    <source>
        <strain evidence="3 4">KACC 19118</strain>
    </source>
</reference>